<evidence type="ECO:0000256" key="2">
    <source>
        <dbReference type="ARBA" id="ARBA00011901"/>
    </source>
</evidence>
<keyword evidence="3" id="KW-0378">Hydrolase</keyword>
<sequence>MFGVSKDRLTINAAPVEFVKSPHISGKMTPEFLVIHYTASGPSSDIASYFSKPSAQVSAHLVITRNGTVKQCVPFNVIGWHAGKSEWRDRSGNLHVGLNQNSIGIEIENWGPLKRAGSGWVSWTGESVDGGKVIEARHKFGAPNCGWEVFTDAQVEATINAAQAICDAYGIKEIVGHDDIAPGRKSDPGPAWNMRSFIAKVIGRKENGSSVMVVRSPTGLNVRKGPGAAFDMVRKTPLADGTSVEVHEADGSWRFVSVLDAKGLPDFSGWVHGAFLREG</sequence>
<comment type="caution">
    <text evidence="6">The sequence shown here is derived from an EMBL/GenBank/DDBJ whole genome shotgun (WGS) entry which is preliminary data.</text>
</comment>
<reference evidence="6" key="1">
    <citation type="submission" date="2020-09" db="EMBL/GenBank/DDBJ databases">
        <title>Genome seq and assembly of Tianweitania sp.</title>
        <authorList>
            <person name="Chhetri G."/>
        </authorList>
    </citation>
    <scope>NUCLEOTIDE SEQUENCE</scope>
    <source>
        <strain evidence="6">Rool2</strain>
    </source>
</reference>
<evidence type="ECO:0000259" key="5">
    <source>
        <dbReference type="SMART" id="SM00644"/>
    </source>
</evidence>
<dbReference type="Gene3D" id="3.40.80.10">
    <property type="entry name" value="Peptidoglycan recognition protein-like"/>
    <property type="match status" value="1"/>
</dbReference>
<evidence type="ECO:0000313" key="6">
    <source>
        <dbReference type="EMBL" id="MBD0414870.1"/>
    </source>
</evidence>
<dbReference type="GO" id="GO:0009254">
    <property type="term" value="P:peptidoglycan turnover"/>
    <property type="evidence" value="ECO:0007669"/>
    <property type="project" value="TreeGrafter"/>
</dbReference>
<protein>
    <recommendedName>
        <fullName evidence="2">N-acetylmuramoyl-L-alanine amidase</fullName>
        <ecNumber evidence="2">3.5.1.28</ecNumber>
    </recommendedName>
</protein>
<dbReference type="Proteomes" id="UP000643405">
    <property type="component" value="Unassembled WGS sequence"/>
</dbReference>
<dbReference type="GO" id="GO:0009253">
    <property type="term" value="P:peptidoglycan catabolic process"/>
    <property type="evidence" value="ECO:0007669"/>
    <property type="project" value="InterPro"/>
</dbReference>
<dbReference type="PANTHER" id="PTHR30417">
    <property type="entry name" value="N-ACETYLMURAMOYL-L-ALANINE AMIDASE AMID"/>
    <property type="match status" value="1"/>
</dbReference>
<dbReference type="EMBL" id="JACVVX010000002">
    <property type="protein sequence ID" value="MBD0414870.1"/>
    <property type="molecule type" value="Genomic_DNA"/>
</dbReference>
<evidence type="ECO:0000313" key="7">
    <source>
        <dbReference type="Proteomes" id="UP000643405"/>
    </source>
</evidence>
<dbReference type="CDD" id="cd06583">
    <property type="entry name" value="PGRP"/>
    <property type="match status" value="1"/>
</dbReference>
<dbReference type="RefSeq" id="WP_188164283.1">
    <property type="nucleotide sequence ID" value="NZ_JACVVX010000002.1"/>
</dbReference>
<proteinExistence type="predicted"/>
<dbReference type="AlphaFoldDB" id="A0A8J6PNS4"/>
<dbReference type="SMART" id="SM00644">
    <property type="entry name" value="Ami_2"/>
    <property type="match status" value="1"/>
</dbReference>
<dbReference type="SUPFAM" id="SSF55846">
    <property type="entry name" value="N-acetylmuramoyl-L-alanine amidase-like"/>
    <property type="match status" value="1"/>
</dbReference>
<gene>
    <name evidence="6" type="ORF">ICI42_09410</name>
</gene>
<dbReference type="PANTHER" id="PTHR30417:SF1">
    <property type="entry name" value="N-ACETYLMURAMOYL-L-ALANINE AMIDASE AMID"/>
    <property type="match status" value="1"/>
</dbReference>
<dbReference type="InterPro" id="IPR051206">
    <property type="entry name" value="NAMLAA_amidase_2"/>
</dbReference>
<keyword evidence="7" id="KW-1185">Reference proteome</keyword>
<dbReference type="Gene3D" id="2.30.30.40">
    <property type="entry name" value="SH3 Domains"/>
    <property type="match status" value="1"/>
</dbReference>
<accession>A0A8J6PNS4</accession>
<organism evidence="6 7">
    <name type="scientific">Oryzicola mucosus</name>
    <dbReference type="NCBI Taxonomy" id="2767425"/>
    <lineage>
        <taxon>Bacteria</taxon>
        <taxon>Pseudomonadati</taxon>
        <taxon>Pseudomonadota</taxon>
        <taxon>Alphaproteobacteria</taxon>
        <taxon>Hyphomicrobiales</taxon>
        <taxon>Phyllobacteriaceae</taxon>
        <taxon>Oryzicola</taxon>
    </lineage>
</organism>
<dbReference type="Pfam" id="PF01510">
    <property type="entry name" value="Amidase_2"/>
    <property type="match status" value="1"/>
</dbReference>
<name>A0A8J6PNS4_9HYPH</name>
<dbReference type="GO" id="GO:0071555">
    <property type="term" value="P:cell wall organization"/>
    <property type="evidence" value="ECO:0007669"/>
    <property type="project" value="UniProtKB-KW"/>
</dbReference>
<keyword evidence="4" id="KW-0961">Cell wall biogenesis/degradation</keyword>
<evidence type="ECO:0000256" key="3">
    <source>
        <dbReference type="ARBA" id="ARBA00022801"/>
    </source>
</evidence>
<dbReference type="GO" id="GO:0008745">
    <property type="term" value="F:N-acetylmuramoyl-L-alanine amidase activity"/>
    <property type="evidence" value="ECO:0007669"/>
    <property type="project" value="UniProtKB-EC"/>
</dbReference>
<dbReference type="EC" id="3.5.1.28" evidence="2"/>
<evidence type="ECO:0000256" key="1">
    <source>
        <dbReference type="ARBA" id="ARBA00001561"/>
    </source>
</evidence>
<feature type="domain" description="N-acetylmuramoyl-L-alanine amidase" evidence="5">
    <location>
        <begin position="19"/>
        <end position="189"/>
    </location>
</feature>
<comment type="catalytic activity">
    <reaction evidence="1">
        <text>Hydrolyzes the link between N-acetylmuramoyl residues and L-amino acid residues in certain cell-wall glycopeptides.</text>
        <dbReference type="EC" id="3.5.1.28"/>
    </reaction>
</comment>
<dbReference type="InterPro" id="IPR036505">
    <property type="entry name" value="Amidase/PGRP_sf"/>
</dbReference>
<evidence type="ECO:0000256" key="4">
    <source>
        <dbReference type="ARBA" id="ARBA00023316"/>
    </source>
</evidence>
<dbReference type="InterPro" id="IPR002502">
    <property type="entry name" value="Amidase_domain"/>
</dbReference>